<dbReference type="RefSeq" id="WP_282756152.1">
    <property type="nucleotide sequence ID" value="NZ_JASCTH010000001.1"/>
</dbReference>
<dbReference type="InterPro" id="IPR029039">
    <property type="entry name" value="Flavoprotein-like_sf"/>
</dbReference>
<dbReference type="Pfam" id="PF02525">
    <property type="entry name" value="Flavodoxin_2"/>
    <property type="match status" value="1"/>
</dbReference>
<dbReference type="InterPro" id="IPR051545">
    <property type="entry name" value="NAD(P)H_dehydrogenase_qn"/>
</dbReference>
<dbReference type="PANTHER" id="PTHR10204">
    <property type="entry name" value="NAD P H OXIDOREDUCTASE-RELATED"/>
    <property type="match status" value="1"/>
</dbReference>
<dbReference type="InterPro" id="IPR003680">
    <property type="entry name" value="Flavodoxin_fold"/>
</dbReference>
<protein>
    <submittedName>
        <fullName evidence="4">NAD(P)H-dependent oxidoreductase</fullName>
    </submittedName>
</protein>
<gene>
    <name evidence="4" type="ORF">QLQ12_00130</name>
</gene>
<dbReference type="SUPFAM" id="SSF52218">
    <property type="entry name" value="Flavoproteins"/>
    <property type="match status" value="1"/>
</dbReference>
<sequence>MSSVHVVYAHPSPEGFTREVLDAFLGGLTSYTLTDLYATGFEAAMSPAEYSRPAAGPVPGDVAAEQTRLDAADVWAFIYPVWWADCPAILKGWFDRVWTAGWAYKPMRLRVARRAIVLCTAGYPVADLEASGVHRAMRTTMLTDRIGARAESSDFVVLGGAVLRDADPAGWAALKATHLRRATELARSTARPGHTNST</sequence>
<dbReference type="PANTHER" id="PTHR10204:SF34">
    <property type="entry name" value="NAD(P)H DEHYDROGENASE [QUINONE] 1 ISOFORM 1"/>
    <property type="match status" value="1"/>
</dbReference>
<name>A0ABT6WBB8_9ACTN</name>
<evidence type="ECO:0000313" key="5">
    <source>
        <dbReference type="Proteomes" id="UP001241758"/>
    </source>
</evidence>
<dbReference type="Gene3D" id="3.40.50.360">
    <property type="match status" value="1"/>
</dbReference>
<accession>A0ABT6WBB8</accession>
<feature type="domain" description="Flavodoxin-like fold" evidence="3">
    <location>
        <begin position="4"/>
        <end position="139"/>
    </location>
</feature>
<keyword evidence="2" id="KW-0560">Oxidoreductase</keyword>
<evidence type="ECO:0000256" key="2">
    <source>
        <dbReference type="ARBA" id="ARBA00023002"/>
    </source>
</evidence>
<evidence type="ECO:0000259" key="3">
    <source>
        <dbReference type="Pfam" id="PF02525"/>
    </source>
</evidence>
<organism evidence="4 5">
    <name type="scientific">Actinoplanes sandaracinus</name>
    <dbReference type="NCBI Taxonomy" id="3045177"/>
    <lineage>
        <taxon>Bacteria</taxon>
        <taxon>Bacillati</taxon>
        <taxon>Actinomycetota</taxon>
        <taxon>Actinomycetes</taxon>
        <taxon>Micromonosporales</taxon>
        <taxon>Micromonosporaceae</taxon>
        <taxon>Actinoplanes</taxon>
    </lineage>
</organism>
<dbReference type="EMBL" id="JASCTH010000001">
    <property type="protein sequence ID" value="MDI6097013.1"/>
    <property type="molecule type" value="Genomic_DNA"/>
</dbReference>
<dbReference type="Proteomes" id="UP001241758">
    <property type="component" value="Unassembled WGS sequence"/>
</dbReference>
<evidence type="ECO:0000313" key="4">
    <source>
        <dbReference type="EMBL" id="MDI6097013.1"/>
    </source>
</evidence>
<reference evidence="4 5" key="1">
    <citation type="submission" date="2023-05" db="EMBL/GenBank/DDBJ databases">
        <title>Actinoplanes sp. NEAU-A12 genome sequencing.</title>
        <authorList>
            <person name="Wang Z.-S."/>
        </authorList>
    </citation>
    <scope>NUCLEOTIDE SEQUENCE [LARGE SCALE GENOMIC DNA]</scope>
    <source>
        <strain evidence="4 5">NEAU-A12</strain>
    </source>
</reference>
<keyword evidence="5" id="KW-1185">Reference proteome</keyword>
<evidence type="ECO:0000256" key="1">
    <source>
        <dbReference type="ARBA" id="ARBA00006252"/>
    </source>
</evidence>
<proteinExistence type="inferred from homology"/>
<comment type="caution">
    <text evidence="4">The sequence shown here is derived from an EMBL/GenBank/DDBJ whole genome shotgun (WGS) entry which is preliminary data.</text>
</comment>
<comment type="similarity">
    <text evidence="1">Belongs to the NAD(P)H dehydrogenase (quinone) family.</text>
</comment>